<comment type="caution">
    <text evidence="3">The sequence shown here is derived from an EMBL/GenBank/DDBJ whole genome shotgun (WGS) entry which is preliminary data.</text>
</comment>
<dbReference type="AlphaFoldDB" id="A0A9X4LVT2"/>
<feature type="domain" description="Activator of Hsp90 ATPase homologue 1/2-like C-terminal" evidence="2">
    <location>
        <begin position="15"/>
        <end position="137"/>
    </location>
</feature>
<gene>
    <name evidence="3" type="ORF">NVS88_01505</name>
</gene>
<organism evidence="3 4">
    <name type="scientific">Speluncibacter jeojiensis</name>
    <dbReference type="NCBI Taxonomy" id="2710754"/>
    <lineage>
        <taxon>Bacteria</taxon>
        <taxon>Bacillati</taxon>
        <taxon>Actinomycetota</taxon>
        <taxon>Actinomycetes</taxon>
        <taxon>Mycobacteriales</taxon>
        <taxon>Speluncibacteraceae</taxon>
        <taxon>Speluncibacter</taxon>
    </lineage>
</organism>
<comment type="similarity">
    <text evidence="1">Belongs to the AHA1 family.</text>
</comment>
<protein>
    <submittedName>
        <fullName evidence="3">SRPBCC family protein</fullName>
    </submittedName>
</protein>
<dbReference type="Pfam" id="PF08327">
    <property type="entry name" value="AHSA1"/>
    <property type="match status" value="1"/>
</dbReference>
<keyword evidence="4" id="KW-1185">Reference proteome</keyword>
<sequence length="153" mass="16777">MNASSEFGYVLYIEAAPERVWHALTDADLTGDYWGHRNVSDWTAGARWEHQRTDGSGVADVVGTVVTADPPRHLAMTFEDPAATETSRPPLVTFRIDPHSATSRLTLTHEHLPTPADHAAAARGWPAVLSNLKSVLETGHVLSRAPWEMTDDL</sequence>
<dbReference type="Gene3D" id="3.30.530.20">
    <property type="match status" value="1"/>
</dbReference>
<evidence type="ECO:0000259" key="2">
    <source>
        <dbReference type="Pfam" id="PF08327"/>
    </source>
</evidence>
<evidence type="ECO:0000313" key="4">
    <source>
        <dbReference type="Proteomes" id="UP001152755"/>
    </source>
</evidence>
<dbReference type="InterPro" id="IPR013538">
    <property type="entry name" value="ASHA1/2-like_C"/>
</dbReference>
<evidence type="ECO:0000313" key="3">
    <source>
        <dbReference type="EMBL" id="MDG3013228.1"/>
    </source>
</evidence>
<dbReference type="RefSeq" id="WP_332518997.1">
    <property type="nucleotide sequence ID" value="NZ_JANRHA010000001.1"/>
</dbReference>
<dbReference type="Proteomes" id="UP001152755">
    <property type="component" value="Unassembled WGS sequence"/>
</dbReference>
<accession>A0A9X4LVT2</accession>
<proteinExistence type="inferred from homology"/>
<dbReference type="CDD" id="cd08893">
    <property type="entry name" value="SRPBCC_CalC_Aha1-like_GntR-HTH"/>
    <property type="match status" value="1"/>
</dbReference>
<dbReference type="EMBL" id="JANRHA010000001">
    <property type="protein sequence ID" value="MDG3013228.1"/>
    <property type="molecule type" value="Genomic_DNA"/>
</dbReference>
<name>A0A9X4LVT2_9ACTN</name>
<dbReference type="InterPro" id="IPR023393">
    <property type="entry name" value="START-like_dom_sf"/>
</dbReference>
<reference evidence="3" key="1">
    <citation type="submission" date="2022-08" db="EMBL/GenBank/DDBJ databases">
        <title>Genome analysis of Corynebacteriales strain.</title>
        <authorList>
            <person name="Lee S.D."/>
        </authorList>
    </citation>
    <scope>NUCLEOTIDE SEQUENCE</scope>
    <source>
        <strain evidence="3">D3-21</strain>
    </source>
</reference>
<dbReference type="SUPFAM" id="SSF55961">
    <property type="entry name" value="Bet v1-like"/>
    <property type="match status" value="1"/>
</dbReference>
<evidence type="ECO:0000256" key="1">
    <source>
        <dbReference type="ARBA" id="ARBA00006817"/>
    </source>
</evidence>